<evidence type="ECO:0000313" key="2">
    <source>
        <dbReference type="Proteomes" id="UP000051378"/>
    </source>
</evidence>
<dbReference type="STRING" id="1423744.FC86_GL000040"/>
<reference evidence="1 2" key="1">
    <citation type="journal article" date="2015" name="Genome Announc.">
        <title>Expanding the biotechnology potential of lactobacilli through comparative genomics of 213 strains and associated genera.</title>
        <authorList>
            <person name="Sun Z."/>
            <person name="Harris H.M."/>
            <person name="McCann A."/>
            <person name="Guo C."/>
            <person name="Argimon S."/>
            <person name="Zhang W."/>
            <person name="Yang X."/>
            <person name="Jeffery I.B."/>
            <person name="Cooney J.C."/>
            <person name="Kagawa T.F."/>
            <person name="Liu W."/>
            <person name="Song Y."/>
            <person name="Salvetti E."/>
            <person name="Wrobel A."/>
            <person name="Rasinkangas P."/>
            <person name="Parkhill J."/>
            <person name="Rea M.C."/>
            <person name="O'Sullivan O."/>
            <person name="Ritari J."/>
            <person name="Douillard F.P."/>
            <person name="Paul Ross R."/>
            <person name="Yang R."/>
            <person name="Briner A.E."/>
            <person name="Felis G.E."/>
            <person name="de Vos W.M."/>
            <person name="Barrangou R."/>
            <person name="Klaenhammer T.R."/>
            <person name="Caufield P.W."/>
            <person name="Cui Y."/>
            <person name="Zhang H."/>
            <person name="O'Toole P.W."/>
        </authorList>
    </citation>
    <scope>NUCLEOTIDE SEQUENCE [LARGE SCALE GENOMIC DNA]</scope>
    <source>
        <strain evidence="1 2">DSM 23037</strain>
    </source>
</reference>
<name>A0A0R2DKE9_9LACO</name>
<accession>A0A0R2DKE9</accession>
<dbReference type="AlphaFoldDB" id="A0A0R2DKE9"/>
<dbReference type="Proteomes" id="UP000051378">
    <property type="component" value="Unassembled WGS sequence"/>
</dbReference>
<proteinExistence type="predicted"/>
<evidence type="ECO:0000313" key="1">
    <source>
        <dbReference type="EMBL" id="KRN04592.1"/>
    </source>
</evidence>
<organism evidence="1 2">
    <name type="scientific">Holzapfeliella floricola DSM 23037 = JCM 16512</name>
    <dbReference type="NCBI Taxonomy" id="1423744"/>
    <lineage>
        <taxon>Bacteria</taxon>
        <taxon>Bacillati</taxon>
        <taxon>Bacillota</taxon>
        <taxon>Bacilli</taxon>
        <taxon>Lactobacillales</taxon>
        <taxon>Lactobacillaceae</taxon>
        <taxon>Holzapfeliella</taxon>
    </lineage>
</organism>
<dbReference type="RefSeq" id="WP_056974231.1">
    <property type="nucleotide sequence ID" value="NZ_AYZL01000008.1"/>
</dbReference>
<dbReference type="PATRIC" id="fig|1423744.4.peg.43"/>
<gene>
    <name evidence="1" type="ORF">FC86_GL000040</name>
</gene>
<protein>
    <submittedName>
        <fullName evidence="1">Uncharacterized protein</fullName>
    </submittedName>
</protein>
<comment type="caution">
    <text evidence="1">The sequence shown here is derived from an EMBL/GenBank/DDBJ whole genome shotgun (WGS) entry which is preliminary data.</text>
</comment>
<sequence length="322" mass="36721">MKKFLVSLLKALSLLVIILVVMFGAYKGARYVAAHQKKTVISEMYTKAKINDSLKSGENLTYHLTKLGQESLQPDLYFDKTKNHTDPMAYTSQEGGMLYQHSAGQLTIPSDISAGHILEIKTPFYIDSFSDDATLILEDSEGQKLTYNGTNFNTDWNYRNQGLVRVLTGTNFDKEQLINDSEFLKKNAGKTINYRFDNPQYMMASKKALLDSQLTKHKNVELNRTEISKEKSFTYKFNASSENIEALNFKVYNQDNEDITNKFSVTIQSQKIENHTDYSQTLTINQVGDLTEKDQKMQIVMPLYGHFITSVFYAGDKLPIIQ</sequence>
<dbReference type="EMBL" id="AYZL01000008">
    <property type="protein sequence ID" value="KRN04592.1"/>
    <property type="molecule type" value="Genomic_DNA"/>
</dbReference>
<keyword evidence="2" id="KW-1185">Reference proteome</keyword>